<accession>A0A9W9ZBJ6</accession>
<dbReference type="PANTHER" id="PTHR24020:SF20">
    <property type="entry name" value="PH DOMAIN-CONTAINING PROTEIN"/>
    <property type="match status" value="1"/>
</dbReference>
<dbReference type="Gene3D" id="3.40.50.410">
    <property type="entry name" value="von Willebrand factor, type A domain"/>
    <property type="match status" value="1"/>
</dbReference>
<protein>
    <recommendedName>
        <fullName evidence="1">VWFA domain-containing protein</fullName>
    </recommendedName>
</protein>
<dbReference type="OrthoDB" id="5969713at2759"/>
<name>A0A9W9ZBJ6_9CNID</name>
<dbReference type="AlphaFoldDB" id="A0A9W9ZBJ6"/>
<proteinExistence type="predicted"/>
<gene>
    <name evidence="2" type="ORF">OS493_021271</name>
</gene>
<sequence length="205" mass="23216">MNNSFVSTVCTARVDLGFLIEATSTGRRNIQQVVRFVRETVRRFTISSRATRVGVVTFASRSRKIIRFSGAYTRRRIYNAIGRIRALGRGTRLGRALTYARLNLFRGKPKCGRRRVLIVVTTGGRSLDRVRKPAEALKGAGVEIFMVGRIGRSLLRVTTDRKHVFVVGSTRFLSIVRTLKDRICYSPGKLTINEWDLVQQGDKIR</sequence>
<feature type="domain" description="VWFA" evidence="1">
    <location>
        <begin position="15"/>
        <end position="148"/>
    </location>
</feature>
<evidence type="ECO:0000259" key="1">
    <source>
        <dbReference type="PROSITE" id="PS50234"/>
    </source>
</evidence>
<comment type="caution">
    <text evidence="2">The sequence shown here is derived from an EMBL/GenBank/DDBJ whole genome shotgun (WGS) entry which is preliminary data.</text>
</comment>
<dbReference type="Pfam" id="PF00092">
    <property type="entry name" value="VWA"/>
    <property type="match status" value="1"/>
</dbReference>
<dbReference type="InterPro" id="IPR050525">
    <property type="entry name" value="ECM_Assembly_Org"/>
</dbReference>
<organism evidence="2 3">
    <name type="scientific">Desmophyllum pertusum</name>
    <dbReference type="NCBI Taxonomy" id="174260"/>
    <lineage>
        <taxon>Eukaryota</taxon>
        <taxon>Metazoa</taxon>
        <taxon>Cnidaria</taxon>
        <taxon>Anthozoa</taxon>
        <taxon>Hexacorallia</taxon>
        <taxon>Scleractinia</taxon>
        <taxon>Caryophylliina</taxon>
        <taxon>Caryophylliidae</taxon>
        <taxon>Desmophyllum</taxon>
    </lineage>
</organism>
<dbReference type="EMBL" id="MU826363">
    <property type="protein sequence ID" value="KAJ7378691.1"/>
    <property type="molecule type" value="Genomic_DNA"/>
</dbReference>
<evidence type="ECO:0000313" key="3">
    <source>
        <dbReference type="Proteomes" id="UP001163046"/>
    </source>
</evidence>
<dbReference type="SMART" id="SM00327">
    <property type="entry name" value="VWA"/>
    <property type="match status" value="1"/>
</dbReference>
<dbReference type="Proteomes" id="UP001163046">
    <property type="component" value="Unassembled WGS sequence"/>
</dbReference>
<reference evidence="2" key="1">
    <citation type="submission" date="2023-01" db="EMBL/GenBank/DDBJ databases">
        <title>Genome assembly of the deep-sea coral Lophelia pertusa.</title>
        <authorList>
            <person name="Herrera S."/>
            <person name="Cordes E."/>
        </authorList>
    </citation>
    <scope>NUCLEOTIDE SEQUENCE</scope>
    <source>
        <strain evidence="2">USNM1676648</strain>
        <tissue evidence="2">Polyp</tissue>
    </source>
</reference>
<keyword evidence="3" id="KW-1185">Reference proteome</keyword>
<dbReference type="SUPFAM" id="SSF53300">
    <property type="entry name" value="vWA-like"/>
    <property type="match status" value="1"/>
</dbReference>
<dbReference type="InterPro" id="IPR002035">
    <property type="entry name" value="VWF_A"/>
</dbReference>
<dbReference type="PANTHER" id="PTHR24020">
    <property type="entry name" value="COLLAGEN ALPHA"/>
    <property type="match status" value="1"/>
</dbReference>
<dbReference type="InterPro" id="IPR036465">
    <property type="entry name" value="vWFA_dom_sf"/>
</dbReference>
<dbReference type="PROSITE" id="PS50234">
    <property type="entry name" value="VWFA"/>
    <property type="match status" value="1"/>
</dbReference>
<evidence type="ECO:0000313" key="2">
    <source>
        <dbReference type="EMBL" id="KAJ7378691.1"/>
    </source>
</evidence>